<name>A0A195CRL8_9HYME</name>
<organism evidence="1 2">
    <name type="scientific">Cyphomyrmex costatus</name>
    <dbReference type="NCBI Taxonomy" id="456900"/>
    <lineage>
        <taxon>Eukaryota</taxon>
        <taxon>Metazoa</taxon>
        <taxon>Ecdysozoa</taxon>
        <taxon>Arthropoda</taxon>
        <taxon>Hexapoda</taxon>
        <taxon>Insecta</taxon>
        <taxon>Pterygota</taxon>
        <taxon>Neoptera</taxon>
        <taxon>Endopterygota</taxon>
        <taxon>Hymenoptera</taxon>
        <taxon>Apocrita</taxon>
        <taxon>Aculeata</taxon>
        <taxon>Formicoidea</taxon>
        <taxon>Formicidae</taxon>
        <taxon>Myrmicinae</taxon>
        <taxon>Cyphomyrmex</taxon>
    </lineage>
</organism>
<keyword evidence="2" id="KW-1185">Reference proteome</keyword>
<dbReference type="AlphaFoldDB" id="A0A195CRL8"/>
<evidence type="ECO:0000313" key="1">
    <source>
        <dbReference type="EMBL" id="KYN03137.1"/>
    </source>
</evidence>
<reference evidence="1 2" key="1">
    <citation type="submission" date="2016-03" db="EMBL/GenBank/DDBJ databases">
        <title>Cyphomyrmex costatus WGS genome.</title>
        <authorList>
            <person name="Nygaard S."/>
            <person name="Hu H."/>
            <person name="Boomsma J."/>
            <person name="Zhang G."/>
        </authorList>
    </citation>
    <scope>NUCLEOTIDE SEQUENCE [LARGE SCALE GENOMIC DNA]</scope>
    <source>
        <strain evidence="1">MS0001</strain>
        <tissue evidence="1">Whole body</tissue>
    </source>
</reference>
<evidence type="ECO:0000313" key="2">
    <source>
        <dbReference type="Proteomes" id="UP000078542"/>
    </source>
</evidence>
<gene>
    <name evidence="1" type="ORF">ALC62_06004</name>
</gene>
<dbReference type="EMBL" id="KQ977381">
    <property type="protein sequence ID" value="KYN03137.1"/>
    <property type="molecule type" value="Genomic_DNA"/>
</dbReference>
<protein>
    <submittedName>
        <fullName evidence="1">Uncharacterized protein</fullName>
    </submittedName>
</protein>
<proteinExistence type="predicted"/>
<sequence>GPPRCVILMSIRNETWQWMIGDTREYYTSRCKNNSICIICMHTLNIYLPPSSPPSLACFPLNHHLLLRGRSLFLDGLERESILGREAKFLSVLKEIPYFFLL</sequence>
<dbReference type="Proteomes" id="UP000078542">
    <property type="component" value="Unassembled WGS sequence"/>
</dbReference>
<accession>A0A195CRL8</accession>
<feature type="non-terminal residue" evidence="1">
    <location>
        <position position="1"/>
    </location>
</feature>